<dbReference type="InterPro" id="IPR015421">
    <property type="entry name" value="PyrdxlP-dep_Trfase_major"/>
</dbReference>
<gene>
    <name evidence="5" type="primary">ltaE</name>
    <name evidence="5" type="ORF">PZE19_09420</name>
</gene>
<dbReference type="InterPro" id="IPR023603">
    <property type="entry name" value="Low_specificity_L-TA-like"/>
</dbReference>
<dbReference type="CDD" id="cd06502">
    <property type="entry name" value="TA_like"/>
    <property type="match status" value="1"/>
</dbReference>
<dbReference type="EC" id="4.1.2.48" evidence="5"/>
<organism evidence="5 6">
    <name type="scientific">Paludisphaera mucosa</name>
    <dbReference type="NCBI Taxonomy" id="3030827"/>
    <lineage>
        <taxon>Bacteria</taxon>
        <taxon>Pseudomonadati</taxon>
        <taxon>Planctomycetota</taxon>
        <taxon>Planctomycetia</taxon>
        <taxon>Isosphaerales</taxon>
        <taxon>Isosphaeraceae</taxon>
        <taxon>Paludisphaera</taxon>
    </lineage>
</organism>
<dbReference type="PIRSF" id="PIRSF017617">
    <property type="entry name" value="Thr_aldolase"/>
    <property type="match status" value="1"/>
</dbReference>
<comment type="caution">
    <text evidence="5">The sequence shown here is derived from an EMBL/GenBank/DDBJ whole genome shotgun (WGS) entry which is preliminary data.</text>
</comment>
<sequence>MSRPPIDLRSDTVTKPTPAMRLAMAEAEVGDDVYGEDPTVLALEARTAALLGKEAALFTPSGTMANQIAVGVHCRPGDELICSATSHVYLWEAGGIARLWGVTPRTFPGDAGLLTLAEIEESVRPDDQHFVRTRLVTLENTHNRGGGPVHPIEDVRAIARWAKQQGLAMHLDGARLMNAVVASGIAASEWAKSFDTVSICFSKGLGAPVGSALAGSTEAILQARRLRKLLGGGMRQAGILAAGALYALGHNVERLAEDHAHALILAEAFSDVEGVQIESWPVETNLVWVTVDPALATAAEVAAHLRLHGVLTSALGDQTLRACTHLDVSRADVERAAEVIRGIEPEALAAETVVY</sequence>
<keyword evidence="5" id="KW-0456">Lyase</keyword>
<dbReference type="InterPro" id="IPR001597">
    <property type="entry name" value="ArAA_b-elim_lyase/Thr_aldolase"/>
</dbReference>
<reference evidence="5 6" key="1">
    <citation type="submission" date="2023-03" db="EMBL/GenBank/DDBJ databases">
        <title>Paludisphaera mucosa sp. nov. a novel planctomycete from northern fen.</title>
        <authorList>
            <person name="Ivanova A."/>
        </authorList>
    </citation>
    <scope>NUCLEOTIDE SEQUENCE [LARGE SCALE GENOMIC DNA]</scope>
    <source>
        <strain evidence="5 6">Pla2</strain>
    </source>
</reference>
<dbReference type="GO" id="GO:0016829">
    <property type="term" value="F:lyase activity"/>
    <property type="evidence" value="ECO:0007669"/>
    <property type="project" value="UniProtKB-KW"/>
</dbReference>
<evidence type="ECO:0000256" key="3">
    <source>
        <dbReference type="ARBA" id="ARBA00022898"/>
    </source>
</evidence>
<evidence type="ECO:0000256" key="1">
    <source>
        <dbReference type="ARBA" id="ARBA00001933"/>
    </source>
</evidence>
<dbReference type="InterPro" id="IPR015422">
    <property type="entry name" value="PyrdxlP-dep_Trfase_small"/>
</dbReference>
<accession>A0ABT6F8S7</accession>
<keyword evidence="3" id="KW-0663">Pyridoxal phosphate</keyword>
<evidence type="ECO:0000313" key="6">
    <source>
        <dbReference type="Proteomes" id="UP001216907"/>
    </source>
</evidence>
<feature type="domain" description="Aromatic amino acid beta-eliminating lyase/threonine aldolase" evidence="4">
    <location>
        <begin position="7"/>
        <end position="289"/>
    </location>
</feature>
<dbReference type="InterPro" id="IPR015424">
    <property type="entry name" value="PyrdxlP-dep_Trfase"/>
</dbReference>
<dbReference type="Pfam" id="PF01212">
    <property type="entry name" value="Beta_elim_lyase"/>
    <property type="match status" value="1"/>
</dbReference>
<comment type="cofactor">
    <cofactor evidence="1">
        <name>pyridoxal 5'-phosphate</name>
        <dbReference type="ChEBI" id="CHEBI:597326"/>
    </cofactor>
</comment>
<evidence type="ECO:0000313" key="5">
    <source>
        <dbReference type="EMBL" id="MDG3003991.1"/>
    </source>
</evidence>
<evidence type="ECO:0000256" key="2">
    <source>
        <dbReference type="ARBA" id="ARBA00006966"/>
    </source>
</evidence>
<dbReference type="Proteomes" id="UP001216907">
    <property type="component" value="Unassembled WGS sequence"/>
</dbReference>
<name>A0ABT6F8S7_9BACT</name>
<dbReference type="PANTHER" id="PTHR48097:SF9">
    <property type="entry name" value="L-THREONINE ALDOLASE"/>
    <property type="match status" value="1"/>
</dbReference>
<comment type="similarity">
    <text evidence="2">Belongs to the threonine aldolase family.</text>
</comment>
<protein>
    <submittedName>
        <fullName evidence="5">Low-specificity L-threonine aldolase</fullName>
        <ecNumber evidence="5">4.1.2.48</ecNumber>
    </submittedName>
</protein>
<evidence type="ECO:0000259" key="4">
    <source>
        <dbReference type="Pfam" id="PF01212"/>
    </source>
</evidence>
<dbReference type="RefSeq" id="WP_277860335.1">
    <property type="nucleotide sequence ID" value="NZ_JARRAG010000001.1"/>
</dbReference>
<proteinExistence type="inferred from homology"/>
<dbReference type="NCBIfam" id="NF007825">
    <property type="entry name" value="PRK10534.1"/>
    <property type="match status" value="1"/>
</dbReference>
<dbReference type="EMBL" id="JARRAG010000001">
    <property type="protein sequence ID" value="MDG3003991.1"/>
    <property type="molecule type" value="Genomic_DNA"/>
</dbReference>
<dbReference type="Gene3D" id="3.90.1150.10">
    <property type="entry name" value="Aspartate Aminotransferase, domain 1"/>
    <property type="match status" value="1"/>
</dbReference>
<dbReference type="NCBIfam" id="NF041359">
    <property type="entry name" value="GntG_guanitoxin"/>
    <property type="match status" value="1"/>
</dbReference>
<dbReference type="Gene3D" id="3.40.640.10">
    <property type="entry name" value="Type I PLP-dependent aspartate aminotransferase-like (Major domain)"/>
    <property type="match status" value="1"/>
</dbReference>
<dbReference type="PANTHER" id="PTHR48097">
    <property type="entry name" value="L-THREONINE ALDOLASE-RELATED"/>
    <property type="match status" value="1"/>
</dbReference>
<keyword evidence="6" id="KW-1185">Reference proteome</keyword>
<dbReference type="SUPFAM" id="SSF53383">
    <property type="entry name" value="PLP-dependent transferases"/>
    <property type="match status" value="1"/>
</dbReference>